<dbReference type="InterPro" id="IPR010730">
    <property type="entry name" value="HET"/>
</dbReference>
<dbReference type="PANTHER" id="PTHR33112:SF8">
    <property type="entry name" value="HETEROKARYON INCOMPATIBILITY DOMAIN-CONTAINING PROTEIN"/>
    <property type="match status" value="1"/>
</dbReference>
<evidence type="ECO:0000259" key="1">
    <source>
        <dbReference type="Pfam" id="PF06985"/>
    </source>
</evidence>
<sequence>MLCSVCQTIDIRNVLLSSIECKTKVGDDAMDILHEELPDTAKYHNDVFAVQAAAESGCQLCIIIWDEIRKKWKQRQTHTSDEEFACIYRGQLFIGTDTWHEKAINGGYYPSLMVQVIPCVNEHGNREARKRFICSLDVYARRDEVPIDRKDVLALVTRDSFENPLSTACLSLAAEWLNTCCSSHADCALEHKRSSYLPKRVIDVGTDTIRPFLYVPSERIVGSWVALSYCWGGASSFTLTQSRLTEFQCGFPLEDFPNTIRDAIIVTRALGQRYLWVDALCILQHDESDIDQTSKVDWTTEAPKMARIYRDAIVTIEARASPAVTSGILHKRVVPASATLPWKIPQIPLLDQAEVCHHQELPNIQIQVCSARNPWDHIVDKDSHWETRGWTLQENLLSSRTLSFTSTQMIWQCRSMWTVESGSTRVGTEWGGTFTQSRWLDSLRDSAPDDMNRANGTTLYDWWHIIVQVYSRRNLTYITDKLPAIAGFAKRMHDTLPVRDCYCAGLWREDLVTDLLWFVDPHVRSGSDTEAPSVYIGPSWSWVSVVGYIRFKASTKGRNAQAIELATIKKVHIIPDHSGDIYGRIQSARLEMTAPYFRLRTLRKTGNHGNFQRFINYIFGHPRSRFAYEYRQQHKPYLGQHFAVLQLVKYQRDVPFRDDRMKPAIELLFLESDSRGANLYRRVGQVSLREAESTEDAKKQDGIDGVNKEAPDDSLRIVGIIEHRAFQKVRDQKWKVRTVCII</sequence>
<evidence type="ECO:0000313" key="3">
    <source>
        <dbReference type="Proteomes" id="UP000799771"/>
    </source>
</evidence>
<feature type="domain" description="Heterokaryon incompatibility" evidence="1">
    <location>
        <begin position="224"/>
        <end position="394"/>
    </location>
</feature>
<dbReference type="RefSeq" id="XP_033520889.1">
    <property type="nucleotide sequence ID" value="XM_033671716.1"/>
</dbReference>
<dbReference type="PANTHER" id="PTHR33112">
    <property type="entry name" value="DOMAIN PROTEIN, PUTATIVE-RELATED"/>
    <property type="match status" value="1"/>
</dbReference>
<dbReference type="Pfam" id="PF06985">
    <property type="entry name" value="HET"/>
    <property type="match status" value="1"/>
</dbReference>
<dbReference type="Proteomes" id="UP000799771">
    <property type="component" value="Unassembled WGS sequence"/>
</dbReference>
<organism evidence="2 3">
    <name type="scientific">Dothidotthia symphoricarpi CBS 119687</name>
    <dbReference type="NCBI Taxonomy" id="1392245"/>
    <lineage>
        <taxon>Eukaryota</taxon>
        <taxon>Fungi</taxon>
        <taxon>Dikarya</taxon>
        <taxon>Ascomycota</taxon>
        <taxon>Pezizomycotina</taxon>
        <taxon>Dothideomycetes</taxon>
        <taxon>Pleosporomycetidae</taxon>
        <taxon>Pleosporales</taxon>
        <taxon>Dothidotthiaceae</taxon>
        <taxon>Dothidotthia</taxon>
    </lineage>
</organism>
<dbReference type="EMBL" id="ML977513">
    <property type="protein sequence ID" value="KAF2126497.1"/>
    <property type="molecule type" value="Genomic_DNA"/>
</dbReference>
<reference evidence="2" key="1">
    <citation type="journal article" date="2020" name="Stud. Mycol.">
        <title>101 Dothideomycetes genomes: a test case for predicting lifestyles and emergence of pathogens.</title>
        <authorList>
            <person name="Haridas S."/>
            <person name="Albert R."/>
            <person name="Binder M."/>
            <person name="Bloem J."/>
            <person name="Labutti K."/>
            <person name="Salamov A."/>
            <person name="Andreopoulos B."/>
            <person name="Baker S."/>
            <person name="Barry K."/>
            <person name="Bills G."/>
            <person name="Bluhm B."/>
            <person name="Cannon C."/>
            <person name="Castanera R."/>
            <person name="Culley D."/>
            <person name="Daum C."/>
            <person name="Ezra D."/>
            <person name="Gonzalez J."/>
            <person name="Henrissat B."/>
            <person name="Kuo A."/>
            <person name="Liang C."/>
            <person name="Lipzen A."/>
            <person name="Lutzoni F."/>
            <person name="Magnuson J."/>
            <person name="Mondo S."/>
            <person name="Nolan M."/>
            <person name="Ohm R."/>
            <person name="Pangilinan J."/>
            <person name="Park H.-J."/>
            <person name="Ramirez L."/>
            <person name="Alfaro M."/>
            <person name="Sun H."/>
            <person name="Tritt A."/>
            <person name="Yoshinaga Y."/>
            <person name="Zwiers L.-H."/>
            <person name="Turgeon B."/>
            <person name="Goodwin S."/>
            <person name="Spatafora J."/>
            <person name="Crous P."/>
            <person name="Grigoriev I."/>
        </authorList>
    </citation>
    <scope>NUCLEOTIDE SEQUENCE</scope>
    <source>
        <strain evidence="2">CBS 119687</strain>
    </source>
</reference>
<proteinExistence type="predicted"/>
<accession>A0A6A6A6F2</accession>
<gene>
    <name evidence="2" type="ORF">P153DRAFT_399273</name>
</gene>
<dbReference type="AlphaFoldDB" id="A0A6A6A6F2"/>
<evidence type="ECO:0000313" key="2">
    <source>
        <dbReference type="EMBL" id="KAF2126497.1"/>
    </source>
</evidence>
<name>A0A6A6A6F2_9PLEO</name>
<protein>
    <submittedName>
        <fullName evidence="2">HET-domain-containing protein</fullName>
    </submittedName>
</protein>
<dbReference type="OrthoDB" id="5125733at2759"/>
<keyword evidence="3" id="KW-1185">Reference proteome</keyword>
<dbReference type="GeneID" id="54412148"/>